<evidence type="ECO:0000256" key="2">
    <source>
        <dbReference type="ARBA" id="ARBA00008803"/>
    </source>
</evidence>
<feature type="compositionally biased region" description="Basic and acidic residues" evidence="6">
    <location>
        <begin position="397"/>
        <end position="406"/>
    </location>
</feature>
<reference evidence="8 9" key="1">
    <citation type="journal article" date="2016" name="Genome Biol. Evol.">
        <title>Divergent and convergent evolution of fungal pathogenicity.</title>
        <authorList>
            <person name="Shang Y."/>
            <person name="Xiao G."/>
            <person name="Zheng P."/>
            <person name="Cen K."/>
            <person name="Zhan S."/>
            <person name="Wang C."/>
        </authorList>
    </citation>
    <scope>NUCLEOTIDE SEQUENCE [LARGE SCALE GENOMIC DNA]</scope>
    <source>
        <strain evidence="8 9">RCEF 2490</strain>
    </source>
</reference>
<feature type="transmembrane region" description="Helical" evidence="7">
    <location>
        <begin position="847"/>
        <end position="876"/>
    </location>
</feature>
<protein>
    <submittedName>
        <fullName evidence="8">Membrane protein,Tapt1/CMV receptor</fullName>
    </submittedName>
</protein>
<feature type="region of interest" description="Disordered" evidence="6">
    <location>
        <begin position="435"/>
        <end position="473"/>
    </location>
</feature>
<dbReference type="AlphaFoldDB" id="A0A166NP24"/>
<feature type="transmembrane region" description="Helical" evidence="7">
    <location>
        <begin position="341"/>
        <end position="364"/>
    </location>
</feature>
<gene>
    <name evidence="8" type="ORF">AAL_06646</name>
</gene>
<evidence type="ECO:0000313" key="8">
    <source>
        <dbReference type="EMBL" id="KZZ91410.1"/>
    </source>
</evidence>
<keyword evidence="8" id="KW-0675">Receptor</keyword>
<dbReference type="PANTHER" id="PTHR13317:SF4">
    <property type="entry name" value="TRANSMEMBRANE ANTERIOR POSTERIOR TRANSFORMATION PROTEIN 1 HOMOLOG"/>
    <property type="match status" value="1"/>
</dbReference>
<proteinExistence type="inferred from homology"/>
<dbReference type="EMBL" id="AZGY01000018">
    <property type="protein sequence ID" value="KZZ91410.1"/>
    <property type="molecule type" value="Genomic_DNA"/>
</dbReference>
<feature type="region of interest" description="Disordered" evidence="6">
    <location>
        <begin position="389"/>
        <end position="423"/>
    </location>
</feature>
<keyword evidence="9" id="KW-1185">Reference proteome</keyword>
<organism evidence="8 9">
    <name type="scientific">Moelleriella libera RCEF 2490</name>
    <dbReference type="NCBI Taxonomy" id="1081109"/>
    <lineage>
        <taxon>Eukaryota</taxon>
        <taxon>Fungi</taxon>
        <taxon>Dikarya</taxon>
        <taxon>Ascomycota</taxon>
        <taxon>Pezizomycotina</taxon>
        <taxon>Sordariomycetes</taxon>
        <taxon>Hypocreomycetidae</taxon>
        <taxon>Hypocreales</taxon>
        <taxon>Clavicipitaceae</taxon>
        <taxon>Moelleriella</taxon>
    </lineage>
</organism>
<dbReference type="Proteomes" id="UP000078544">
    <property type="component" value="Unassembled WGS sequence"/>
</dbReference>
<dbReference type="PANTHER" id="PTHR13317">
    <property type="entry name" value="TRANSMEMBRANE ANTERIOR POSTERIOR TRANSFORMATION PROTEIN 1 HOMOLOG"/>
    <property type="match status" value="1"/>
</dbReference>
<feature type="compositionally biased region" description="Basic and acidic residues" evidence="6">
    <location>
        <begin position="943"/>
        <end position="957"/>
    </location>
</feature>
<feature type="compositionally biased region" description="Pro residues" evidence="6">
    <location>
        <begin position="18"/>
        <end position="31"/>
    </location>
</feature>
<evidence type="ECO:0000313" key="9">
    <source>
        <dbReference type="Proteomes" id="UP000078544"/>
    </source>
</evidence>
<keyword evidence="4 7" id="KW-1133">Transmembrane helix</keyword>
<evidence type="ECO:0000256" key="7">
    <source>
        <dbReference type="SAM" id="Phobius"/>
    </source>
</evidence>
<sequence length="975" mass="106474">MTMAAALEPIGARRLSPPSSPGPSSPAPAPSPDDGLGPAYPSPPDTCGDEASASEDELSRGRSQIPVSSSNGLSQGKPFDHTWTPDAASSTVKNRRRGTSSSTNRTNENVQRLTAAEMHELTSAPESLPVAAAPKRRSIDQETAARAAAIRSDSTRAPNLSNGIWKLLDEPQRPSSPRTVSTPPTTRARAPSSQPSSPGRHPLHPPPRPPPLNLNFQGEGEGEGRNEILNGQPSAPAIKTAPPVVHARPSPVTAPSLGYVGPSPPSPIPAIIPLPPMSIPTHLQLELAAERPSPLYIHHSQLNDIPFESYAVKLERLKNVLLLPTYLERTLYFGALACLDAWLYTFTILPIRFFIALGVLLRCWGQQLVKEARWLCGYVGTGVRRLWRRGRTSQSRRSSEVSEKGRTRSRSHVTEAPSDPAVGFMRDGLQAARTDVHADNKSDNSRPPPQHPGDSHNPGPKTGSLRSIRASPTPSSLSAFHKADLLQGAVIVCSSVALMTLDASRMYHFIRAQSAIKLYVIYNILEVGDKLLSALGQDILECLFSSETLSRDGSGRSKVLVPFGMFILALVYNCLHSVALYYQVITLNVAVNSYSNALLTLLLSNQFVEIKSTVFKRFEKDNLFQLTCADIVERFHLWIMLLIIGMRNVVEVGAFSIPGAGFDSSQDDGSAAVPLHPPSMWPHSFTALPSWLKSGEALSPFLIVVGSEMLVDTIKHAYVTKFNNIKPTFYSRTLDILCKDYYTNAFVTPSLTRRLGLAVVPLSCLFIRASVQTYHMFLSTHVPMPLLPSTQTSLSEESAVPSSPAMMAALSRFDALLRDSLGRATYGYPYGSPLNARPWYAWTSDDLIAALTMVVVFFIVFLVLLILKLLLGMLLLQYSRKRYARMKQKEQLVAMGKAERDSYDAPGRRVGGRGDIEVSDDKARWIHADHNEGLKGSKGPGGAKKDDKGGTAAKKKTDGDYMGVARYEMVAKRIW</sequence>
<comment type="subcellular location">
    <subcellularLocation>
        <location evidence="1">Membrane</location>
        <topology evidence="1">Multi-pass membrane protein</topology>
    </subcellularLocation>
</comment>
<accession>A0A166NP24</accession>
<keyword evidence="3 7" id="KW-0812">Transmembrane</keyword>
<evidence type="ECO:0000256" key="5">
    <source>
        <dbReference type="ARBA" id="ARBA00023136"/>
    </source>
</evidence>
<comment type="similarity">
    <text evidence="2">Belongs to the TAPT1 family.</text>
</comment>
<dbReference type="InterPro" id="IPR008010">
    <property type="entry name" value="Tatp1"/>
</dbReference>
<dbReference type="OrthoDB" id="5376140at2759"/>
<feature type="compositionally biased region" description="Polar residues" evidence="6">
    <location>
        <begin position="61"/>
        <end position="74"/>
    </location>
</feature>
<evidence type="ECO:0000256" key="6">
    <source>
        <dbReference type="SAM" id="MobiDB-lite"/>
    </source>
</evidence>
<feature type="region of interest" description="Disordered" evidence="6">
    <location>
        <begin position="1"/>
        <end position="244"/>
    </location>
</feature>
<evidence type="ECO:0000256" key="4">
    <source>
        <dbReference type="ARBA" id="ARBA00022989"/>
    </source>
</evidence>
<comment type="caution">
    <text evidence="8">The sequence shown here is derived from an EMBL/GenBank/DDBJ whole genome shotgun (WGS) entry which is preliminary data.</text>
</comment>
<keyword evidence="5 7" id="KW-0472">Membrane</keyword>
<feature type="region of interest" description="Disordered" evidence="6">
    <location>
        <begin position="930"/>
        <end position="957"/>
    </location>
</feature>
<evidence type="ECO:0000256" key="3">
    <source>
        <dbReference type="ARBA" id="ARBA00022692"/>
    </source>
</evidence>
<dbReference type="Pfam" id="PF05346">
    <property type="entry name" value="DUF747"/>
    <property type="match status" value="1"/>
</dbReference>
<feature type="compositionally biased region" description="Low complexity" evidence="6">
    <location>
        <begin position="173"/>
        <end position="200"/>
    </location>
</feature>
<feature type="transmembrane region" description="Helical" evidence="7">
    <location>
        <begin position="559"/>
        <end position="583"/>
    </location>
</feature>
<feature type="compositionally biased region" description="Basic and acidic residues" evidence="6">
    <location>
        <begin position="435"/>
        <end position="444"/>
    </location>
</feature>
<evidence type="ECO:0000256" key="1">
    <source>
        <dbReference type="ARBA" id="ARBA00004141"/>
    </source>
</evidence>
<name>A0A166NP24_9HYPO</name>
<dbReference type="GO" id="GO:0005789">
    <property type="term" value="C:endoplasmic reticulum membrane"/>
    <property type="evidence" value="ECO:0007669"/>
    <property type="project" value="TreeGrafter"/>
</dbReference>
<dbReference type="STRING" id="1081109.A0A166NP24"/>